<dbReference type="InterPro" id="IPR001356">
    <property type="entry name" value="HD"/>
</dbReference>
<feature type="compositionally biased region" description="Low complexity" evidence="4">
    <location>
        <begin position="62"/>
        <end position="75"/>
    </location>
</feature>
<sequence length="239" mass="25853">MTTLEVLAFVACQALMDEQSLKNGLIQIDLLPVYERRDSRDSGASLAALVFDSDSDSDDAAADCSDSGSDSGSDSEQPRSDTLSSVAPMLLSTSKTHHGNNNNSNNNDTALNHRQRTHSLSFHPYSAPTARVLSARPRSASLSSATLVAVPHLTVAANQTATPATETTLPRRRQSLKSPSTYSFTSALVPLKPRANFTHDVLDTLTSWLKNNIENPYPTIEEKHKLASECGLNMKQVNN</sequence>
<dbReference type="PANTHER" id="PTHR11850">
    <property type="entry name" value="HOMEOBOX PROTEIN TRANSCRIPTION FACTORS"/>
    <property type="match status" value="1"/>
</dbReference>
<dbReference type="InterPro" id="IPR050224">
    <property type="entry name" value="TALE_homeobox"/>
</dbReference>
<evidence type="ECO:0000259" key="5">
    <source>
        <dbReference type="Pfam" id="PF05920"/>
    </source>
</evidence>
<protein>
    <recommendedName>
        <fullName evidence="5">KN homeodomain domain-containing protein</fullName>
    </recommendedName>
</protein>
<accession>A0AAD5XBP9</accession>
<evidence type="ECO:0000256" key="1">
    <source>
        <dbReference type="ARBA" id="ARBA00023125"/>
    </source>
</evidence>
<keyword evidence="3" id="KW-0539">Nucleus</keyword>
<evidence type="ECO:0000313" key="7">
    <source>
        <dbReference type="Proteomes" id="UP001211907"/>
    </source>
</evidence>
<dbReference type="InterPro" id="IPR008422">
    <property type="entry name" value="KN_HD"/>
</dbReference>
<feature type="domain" description="KN homeodomain" evidence="5">
    <location>
        <begin position="208"/>
        <end position="239"/>
    </location>
</feature>
<proteinExistence type="predicted"/>
<keyword evidence="7" id="KW-1185">Reference proteome</keyword>
<dbReference type="Pfam" id="PF05920">
    <property type="entry name" value="Homeobox_KN"/>
    <property type="match status" value="1"/>
</dbReference>
<feature type="region of interest" description="Disordered" evidence="4">
    <location>
        <begin position="55"/>
        <end position="83"/>
    </location>
</feature>
<dbReference type="SUPFAM" id="SSF46689">
    <property type="entry name" value="Homeodomain-like"/>
    <property type="match status" value="1"/>
</dbReference>
<keyword evidence="2" id="KW-0371">Homeobox</keyword>
<evidence type="ECO:0000313" key="6">
    <source>
        <dbReference type="EMBL" id="KAJ3093730.1"/>
    </source>
</evidence>
<dbReference type="AlphaFoldDB" id="A0AAD5XBP9"/>
<evidence type="ECO:0000256" key="2">
    <source>
        <dbReference type="ARBA" id="ARBA00023155"/>
    </source>
</evidence>
<dbReference type="InterPro" id="IPR009057">
    <property type="entry name" value="Homeodomain-like_sf"/>
</dbReference>
<evidence type="ECO:0000256" key="3">
    <source>
        <dbReference type="ARBA" id="ARBA00023242"/>
    </source>
</evidence>
<keyword evidence="1" id="KW-0238">DNA-binding</keyword>
<gene>
    <name evidence="6" type="ORF">HK100_006436</name>
</gene>
<dbReference type="Proteomes" id="UP001211907">
    <property type="component" value="Unassembled WGS sequence"/>
</dbReference>
<dbReference type="GO" id="GO:0003677">
    <property type="term" value="F:DNA binding"/>
    <property type="evidence" value="ECO:0007669"/>
    <property type="project" value="UniProtKB-KW"/>
</dbReference>
<evidence type="ECO:0000256" key="4">
    <source>
        <dbReference type="SAM" id="MobiDB-lite"/>
    </source>
</evidence>
<comment type="caution">
    <text evidence="6">The sequence shown here is derived from an EMBL/GenBank/DDBJ whole genome shotgun (WGS) entry which is preliminary data.</text>
</comment>
<dbReference type="GO" id="GO:0006355">
    <property type="term" value="P:regulation of DNA-templated transcription"/>
    <property type="evidence" value="ECO:0007669"/>
    <property type="project" value="InterPro"/>
</dbReference>
<organism evidence="6 7">
    <name type="scientific">Physocladia obscura</name>
    <dbReference type="NCBI Taxonomy" id="109957"/>
    <lineage>
        <taxon>Eukaryota</taxon>
        <taxon>Fungi</taxon>
        <taxon>Fungi incertae sedis</taxon>
        <taxon>Chytridiomycota</taxon>
        <taxon>Chytridiomycota incertae sedis</taxon>
        <taxon>Chytridiomycetes</taxon>
        <taxon>Chytridiales</taxon>
        <taxon>Chytriomycetaceae</taxon>
        <taxon>Physocladia</taxon>
    </lineage>
</organism>
<dbReference type="CDD" id="cd00086">
    <property type="entry name" value="homeodomain"/>
    <property type="match status" value="1"/>
</dbReference>
<dbReference type="EMBL" id="JADGJH010002991">
    <property type="protein sequence ID" value="KAJ3093730.1"/>
    <property type="molecule type" value="Genomic_DNA"/>
</dbReference>
<feature type="non-terminal residue" evidence="6">
    <location>
        <position position="1"/>
    </location>
</feature>
<name>A0AAD5XBP9_9FUNG</name>
<dbReference type="Gene3D" id="1.10.10.60">
    <property type="entry name" value="Homeodomain-like"/>
    <property type="match status" value="1"/>
</dbReference>
<reference evidence="6" key="1">
    <citation type="submission" date="2020-05" db="EMBL/GenBank/DDBJ databases">
        <title>Phylogenomic resolution of chytrid fungi.</title>
        <authorList>
            <person name="Stajich J.E."/>
            <person name="Amses K."/>
            <person name="Simmons R."/>
            <person name="Seto K."/>
            <person name="Myers J."/>
            <person name="Bonds A."/>
            <person name="Quandt C.A."/>
            <person name="Barry K."/>
            <person name="Liu P."/>
            <person name="Grigoriev I."/>
            <person name="Longcore J.E."/>
            <person name="James T.Y."/>
        </authorList>
    </citation>
    <scope>NUCLEOTIDE SEQUENCE</scope>
    <source>
        <strain evidence="6">JEL0513</strain>
    </source>
</reference>